<dbReference type="GO" id="GO:0016740">
    <property type="term" value="F:transferase activity"/>
    <property type="evidence" value="ECO:0007669"/>
    <property type="project" value="UniProtKB-KW"/>
</dbReference>
<comment type="pathway">
    <text evidence="3 10">Protein modification; protein glycosylation.</text>
</comment>
<dbReference type="GO" id="GO:0018279">
    <property type="term" value="P:protein N-linked glycosylation via asparagine"/>
    <property type="evidence" value="ECO:0007669"/>
    <property type="project" value="TreeGrafter"/>
</dbReference>
<name>A0A1A8WJX6_PLAMA</name>
<evidence type="ECO:0000256" key="7">
    <source>
        <dbReference type="ARBA" id="ARBA00022824"/>
    </source>
</evidence>
<dbReference type="VEuPathDB" id="PlasmoDB:PmUG01_08044600"/>
<evidence type="ECO:0000256" key="3">
    <source>
        <dbReference type="ARBA" id="ARBA00004922"/>
    </source>
</evidence>
<feature type="transmembrane region" description="Helical" evidence="10">
    <location>
        <begin position="499"/>
        <end position="520"/>
    </location>
</feature>
<comment type="subcellular location">
    <subcellularLocation>
        <location evidence="2 10">Endoplasmic reticulum membrane</location>
        <topology evidence="2 10">Single-pass type I membrane protein</topology>
    </subcellularLocation>
</comment>
<reference evidence="13" key="1">
    <citation type="submission" date="2016-05" db="EMBL/GenBank/DDBJ databases">
        <authorList>
            <person name="Naeem Raeece"/>
        </authorList>
    </citation>
    <scope>NUCLEOTIDE SEQUENCE [LARGE SCALE GENOMIC DNA]</scope>
</reference>
<evidence type="ECO:0000313" key="13">
    <source>
        <dbReference type="Proteomes" id="UP000078597"/>
    </source>
</evidence>
<dbReference type="PANTHER" id="PTHR21049:SF0">
    <property type="entry name" value="DOLICHYL-DIPHOSPHOOLIGOSACCHARIDE--PROTEIN GLYCOSYLTRANSFERASE SUBUNIT 1"/>
    <property type="match status" value="1"/>
</dbReference>
<sequence>MKVIYWTIFLKLILVLSVRGKLDLDLFQNLVNIDIEFLNIYKNKIKEKFVKNADTLVYEHISKNINLKKNYVETTIKGNLKNIGENATEKFIFLLPYHEAFQSTCLRVKDEKDNKLSYAIVKNTEDVDKLKIDKFNYDYNIEDFEIQIYEITLSKQLEKEEQVSVEFWYVLGQPFYPFPVDINLLERQNVMFYLSSRILLPYKVEESEEIKINLCKGCSVVEIDDSNFLKGFEKINNNTYVSHKKKENLKSFSLGNKVLFYFVLDYNLGYFEKVTKDIMISQLGFIYEKEDYILKNNSARINNFDRYVLSDYEHKYTSKEKIKQNKTSIIYSMQANMNYNIYEYNYFDDIGKIYLIKGKEFYDQKKKKSIIKFYIKPRYPLLGGWSAYFSNSFYHYSNLFKIKNKKNYYAYKIDISPSIKSFYIKELNIRITLPPYSNDISLSNHYNNFSIHTRKKKAWLDIFTFRNVIELQIKKFFPTFEENYYQNFLVIYEFKFFNIFLKPLLIILISFIFILIFYCLRDLSLNFNTVNENLMQKEENEYKIFQDKCKELYENLSYISDNLIQNLNNLSPQEKMRLKEELLKAEEKWTYDFIYFTKEFYRNFENSTRKKMLQNYIDKCFNYHSVIKKYFEAQLSNSLNINLNEIAQAEKKLLLLLKYYPELKMKTS</sequence>
<evidence type="ECO:0000256" key="5">
    <source>
        <dbReference type="ARBA" id="ARBA00022692"/>
    </source>
</evidence>
<gene>
    <name evidence="12" type="ORF">PMALA_036170</name>
</gene>
<evidence type="ECO:0000256" key="6">
    <source>
        <dbReference type="ARBA" id="ARBA00022729"/>
    </source>
</evidence>
<dbReference type="InterPro" id="IPR007676">
    <property type="entry name" value="Ribophorin_I"/>
</dbReference>
<keyword evidence="7 10" id="KW-0256">Endoplasmic reticulum</keyword>
<evidence type="ECO:0000256" key="4">
    <source>
        <dbReference type="ARBA" id="ARBA00008905"/>
    </source>
</evidence>
<feature type="coiled-coil region" evidence="11">
    <location>
        <begin position="520"/>
        <end position="555"/>
    </location>
</feature>
<proteinExistence type="inferred from homology"/>
<comment type="similarity">
    <text evidence="4 10">Belongs to the OST1 family.</text>
</comment>
<dbReference type="EMBL" id="FLQW01002125">
    <property type="protein sequence ID" value="SBS92435.1"/>
    <property type="molecule type" value="Genomic_DNA"/>
</dbReference>
<feature type="chain" id="PRO_5008381015" description="Dolichyl-diphosphooligosaccharide--protein glycosyltransferase subunit 1" evidence="10">
    <location>
        <begin position="21"/>
        <end position="668"/>
    </location>
</feature>
<evidence type="ECO:0000256" key="9">
    <source>
        <dbReference type="ARBA" id="ARBA00023136"/>
    </source>
</evidence>
<evidence type="ECO:0000256" key="2">
    <source>
        <dbReference type="ARBA" id="ARBA00004115"/>
    </source>
</evidence>
<evidence type="ECO:0000313" key="12">
    <source>
        <dbReference type="EMBL" id="SBS92435.1"/>
    </source>
</evidence>
<evidence type="ECO:0000256" key="1">
    <source>
        <dbReference type="ARBA" id="ARBA00002791"/>
    </source>
</evidence>
<evidence type="ECO:0000256" key="10">
    <source>
        <dbReference type="RuleBase" id="RU361143"/>
    </source>
</evidence>
<dbReference type="UniPathway" id="UPA00378"/>
<keyword evidence="11" id="KW-0175">Coiled coil</keyword>
<feature type="signal peptide" evidence="10">
    <location>
        <begin position="1"/>
        <end position="20"/>
    </location>
</feature>
<keyword evidence="12" id="KW-0808">Transferase</keyword>
<evidence type="ECO:0000256" key="11">
    <source>
        <dbReference type="SAM" id="Coils"/>
    </source>
</evidence>
<dbReference type="Proteomes" id="UP000078597">
    <property type="component" value="Unassembled WGS sequence"/>
</dbReference>
<evidence type="ECO:0000256" key="8">
    <source>
        <dbReference type="ARBA" id="ARBA00022989"/>
    </source>
</evidence>
<dbReference type="PANTHER" id="PTHR21049">
    <property type="entry name" value="RIBOPHORIN I"/>
    <property type="match status" value="1"/>
</dbReference>
<dbReference type="GO" id="GO:0008250">
    <property type="term" value="C:oligosaccharyltransferase complex"/>
    <property type="evidence" value="ECO:0007669"/>
    <property type="project" value="UniProtKB-UniRule"/>
</dbReference>
<keyword evidence="9 10" id="KW-0472">Membrane</keyword>
<protein>
    <recommendedName>
        <fullName evidence="10">Dolichyl-diphosphooligosaccharide--protein glycosyltransferase subunit 1</fullName>
    </recommendedName>
</protein>
<organism evidence="12 13">
    <name type="scientific">Plasmodium malariae</name>
    <dbReference type="NCBI Taxonomy" id="5858"/>
    <lineage>
        <taxon>Eukaryota</taxon>
        <taxon>Sar</taxon>
        <taxon>Alveolata</taxon>
        <taxon>Apicomplexa</taxon>
        <taxon>Aconoidasida</taxon>
        <taxon>Haemosporida</taxon>
        <taxon>Plasmodiidae</taxon>
        <taxon>Plasmodium</taxon>
        <taxon>Plasmodium (Plasmodium)</taxon>
    </lineage>
</organism>
<keyword evidence="5 10" id="KW-0812">Transmembrane</keyword>
<keyword evidence="6 10" id="KW-0732">Signal</keyword>
<keyword evidence="8 10" id="KW-1133">Transmembrane helix</keyword>
<accession>A0A1A8WJX6</accession>
<dbReference type="AlphaFoldDB" id="A0A1A8WJX6"/>
<comment type="subunit">
    <text evidence="10">Component of the oligosaccharyltransferase (OST) complex.</text>
</comment>
<dbReference type="Pfam" id="PF04597">
    <property type="entry name" value="Ribophorin_I"/>
    <property type="match status" value="1"/>
</dbReference>
<comment type="function">
    <text evidence="1 10">Subunit of the oligosaccharyl transferase (OST) complex that catalyzes the initial transfer of a defined glycan (Glc(3)Man(9)GlcNAc(2) in eukaryotes) from the lipid carrier dolichol-pyrophosphate to an asparagine residue within an Asn-X-Ser/Thr consensus motif in nascent polypeptide chains, the first step in protein N-glycosylation. N-glycosylation occurs cotranslationally and the complex associates with the Sec61 complex at the channel-forming translocon complex that mediates protein translocation across the endoplasmic reticulum (ER). All subunits are required for a maximal enzyme activity.</text>
</comment>